<dbReference type="KEGG" id="das:Daes_0435"/>
<dbReference type="Proteomes" id="UP000002191">
    <property type="component" value="Chromosome"/>
</dbReference>
<feature type="region of interest" description="Disordered" evidence="1">
    <location>
        <begin position="40"/>
        <end position="67"/>
    </location>
</feature>
<protein>
    <submittedName>
        <fullName evidence="2">Lipase class 3 family protein</fullName>
    </submittedName>
</protein>
<reference evidence="2 3" key="2">
    <citation type="journal article" date="2014" name="Genome Announc.">
        <title>Complete Genome Sequence of the Subsurface, Mesophilic Sulfate-Reducing Bacterium Desulfovibrio aespoeensis Aspo-2.</title>
        <authorList>
            <person name="Pedersen K."/>
            <person name="Bengtsson A."/>
            <person name="Edlund J."/>
            <person name="Rabe L."/>
            <person name="Hazen T."/>
            <person name="Chakraborty R."/>
            <person name="Goodwin L."/>
            <person name="Shapiro N."/>
        </authorList>
    </citation>
    <scope>NUCLEOTIDE SEQUENCE [LARGE SCALE GENOMIC DNA]</scope>
    <source>
        <strain evidence="3">ATCC 700646 / DSM 10631 / Aspo-2</strain>
    </source>
</reference>
<dbReference type="HOGENOM" id="CLU_2805400_0_0_7"/>
<name>E6VX51_PSEA9</name>
<reference evidence="3" key="1">
    <citation type="submission" date="2010-12" db="EMBL/GenBank/DDBJ databases">
        <title>Complete sequence of Desulfovibrio aespoeensis Aspo-2.</title>
        <authorList>
            <consortium name="US DOE Joint Genome Institute"/>
            <person name="Lucas S."/>
            <person name="Copeland A."/>
            <person name="Lapidus A."/>
            <person name="Cheng J.-F."/>
            <person name="Goodwin L."/>
            <person name="Pitluck S."/>
            <person name="Chertkov O."/>
            <person name="Misra M."/>
            <person name="Detter J.C."/>
            <person name="Han C."/>
            <person name="Tapia R."/>
            <person name="Land M."/>
            <person name="Hauser L."/>
            <person name="Kyrpides N."/>
            <person name="Ivanova N."/>
            <person name="Ovchinnikova G."/>
            <person name="Pedersen K."/>
            <person name="Jagevall S."/>
            <person name="Hazen T."/>
            <person name="Woyke T."/>
        </authorList>
    </citation>
    <scope>NUCLEOTIDE SEQUENCE [LARGE SCALE GENOMIC DNA]</scope>
    <source>
        <strain evidence="3">ATCC 700646 / DSM 10631 / Aspo-2</strain>
    </source>
</reference>
<dbReference type="AlphaFoldDB" id="E6VX51"/>
<organism evidence="2 3">
    <name type="scientific">Pseudodesulfovibrio aespoeensis (strain ATCC 700646 / DSM 10631 / Aspo-2)</name>
    <name type="common">Desulfovibrio aespoeensis</name>
    <dbReference type="NCBI Taxonomy" id="643562"/>
    <lineage>
        <taxon>Bacteria</taxon>
        <taxon>Pseudomonadati</taxon>
        <taxon>Thermodesulfobacteriota</taxon>
        <taxon>Desulfovibrionia</taxon>
        <taxon>Desulfovibrionales</taxon>
        <taxon>Desulfovibrionaceae</taxon>
    </lineage>
</organism>
<dbReference type="EMBL" id="CP002431">
    <property type="protein sequence ID" value="ADU61457.1"/>
    <property type="molecule type" value="Genomic_DNA"/>
</dbReference>
<evidence type="ECO:0000313" key="3">
    <source>
        <dbReference type="Proteomes" id="UP000002191"/>
    </source>
</evidence>
<proteinExistence type="predicted"/>
<evidence type="ECO:0000313" key="2">
    <source>
        <dbReference type="EMBL" id="ADU61457.1"/>
    </source>
</evidence>
<keyword evidence="3" id="KW-1185">Reference proteome</keyword>
<dbReference type="OrthoDB" id="9979619at2"/>
<sequence length="67" mass="7273">MKAGDYILICGKPKRILRANDRFIVVDGGLRLTLAEAERFKRSSAPSPEPGPGQGDKGRPARQLALL</sequence>
<dbReference type="RefSeq" id="WP_013513394.1">
    <property type="nucleotide sequence ID" value="NC_014844.1"/>
</dbReference>
<gene>
    <name evidence="2" type="ordered locus">Daes_0435</name>
</gene>
<accession>E6VX51</accession>
<evidence type="ECO:0000256" key="1">
    <source>
        <dbReference type="SAM" id="MobiDB-lite"/>
    </source>
</evidence>